<proteinExistence type="predicted"/>
<comment type="caution">
    <text evidence="3">The sequence shown here is derived from an EMBL/GenBank/DDBJ whole genome shotgun (WGS) entry which is preliminary data.</text>
</comment>
<reference evidence="3" key="1">
    <citation type="submission" date="2016-09" db="EMBL/GenBank/DDBJ databases">
        <authorList>
            <person name="Hebert L."/>
            <person name="Moumen B."/>
        </authorList>
    </citation>
    <scope>NUCLEOTIDE SEQUENCE [LARGE SCALE GENOMIC DNA]</scope>
    <source>
        <strain evidence="3">OVI</strain>
    </source>
</reference>
<protein>
    <submittedName>
        <fullName evidence="3">Uncharacterized protein</fullName>
    </submittedName>
</protein>
<dbReference type="VEuPathDB" id="TriTrypDB:TEOVI_000390500"/>
<organism evidence="3 4">
    <name type="scientific">Trypanosoma equiperdum</name>
    <dbReference type="NCBI Taxonomy" id="5694"/>
    <lineage>
        <taxon>Eukaryota</taxon>
        <taxon>Discoba</taxon>
        <taxon>Euglenozoa</taxon>
        <taxon>Kinetoplastea</taxon>
        <taxon>Metakinetoplastina</taxon>
        <taxon>Trypanosomatida</taxon>
        <taxon>Trypanosomatidae</taxon>
        <taxon>Trypanosoma</taxon>
    </lineage>
</organism>
<feature type="coiled-coil region" evidence="1">
    <location>
        <begin position="1012"/>
        <end position="1069"/>
    </location>
</feature>
<dbReference type="EMBL" id="CZPT02001844">
    <property type="protein sequence ID" value="SCU72329.1"/>
    <property type="molecule type" value="Genomic_DNA"/>
</dbReference>
<feature type="compositionally biased region" description="Basic and acidic residues" evidence="2">
    <location>
        <begin position="453"/>
        <end position="462"/>
    </location>
</feature>
<evidence type="ECO:0000256" key="1">
    <source>
        <dbReference type="SAM" id="Coils"/>
    </source>
</evidence>
<keyword evidence="1" id="KW-0175">Coiled coil</keyword>
<feature type="coiled-coil region" evidence="1">
    <location>
        <begin position="53"/>
        <end position="87"/>
    </location>
</feature>
<sequence>MIAAGNESAMPETAEERVVEAVRAFHSDLCSGLTARAIHESSSNATVALQQLTELHSRTVEDLNDQIDRLQKQLFEAVEVIEKLGAQFARNEDEKSTDDQRSFTVDVLSISHGLETEVEVGQQNTEHACERGREYRPSREELSSDAFATAKSGSSLRDTGVMDDETADPSLLRDLWRGRRTLQQQQQQQTWLVDQIKDLTSLLEKVVKENAVYRRELKLLHATSVPLEEHKKLLEERDRLLHDCSSMRIELQRLHEEVEATFDSAHGAHRRQRDFVSSCATASSLSEYKGEGSFPLQMREPEGLVHSLTTPLEGGESNDPGAQFAGGCHSGFDDGALLHTGLWKTAMRELEQQAALAASQLSAAGRLRELDDRVAELTRELDELRASYKELAAEDKCVREDCEQLTFRNAVLSQQVASLLVRVERQCRSIHRLSRQHDEQKEEIETLSESEELTDRGRDVGKVRHRADRGRTAAAARALLERRSAVMGQSPLPSTPTAGRGTGCGVSHVLDVMLPQLEPLQVEGGLRSAVGVFARGPRRSVHLRNLGSPPVTLENTQPPRLPPCEELSGVALGRPSGYATVYPSQLKGQTGPSSVNSKGSFYSETSAASGLVVSEDEEENKRFVELLREDENLERFSINSVKDLLKRNQELLKQLYIMTQRADSVPKQTSSEVAAEEGEKSRSTSDTEAAVPLQRSNRKRRRESTSFSGEEVREQSGKLQRSCEEVGSPDQAVNDSYVQLERHVHEHIDAVLRSHEAQLTLTDKGLASSLIHVIELGREFNTSAGNKHFENWVDVTAKDNIITSLVRLCLQQGIRAADQAIALAAAQQSIDIPSMKDCWCEAQRVLKQSARELQSAVSQLQRDNPAITVVEGISSASVSASEKEADEAQLLQSITQLLRTASLREHTVQRVLRLAARRMRATRRACDVSKSAPLQPCEDTQEQCDQPARDKTNETHDVPFGDTDDDWDSDSDGDDGPRQLRLQVDAAHAQYQKLLVAHHEERKQHTVLLDRMWRLEEEMVAARRQREEALESMATMMKREDYEATVAALDNANATVEMLEERVKQQSAVQGLQQQELERCKQEREEDVRRHAEEAAQRAAQFAHKDEIIAHYASQQQQLEQRISDLQTANHQLEAQVQQGQCVINAKEEEVTELQKKLCRAELALLEQECTQGLLLTMFPGDEFLEKNSNLIHEQRREKEVLTQQVALLKVELDTARQDMTEQRLQLQQAVQMRQEAELLLQELVLGHKRTVEDPLDASSTQTSCAAMASETYRAELESLRRANALLLVEKQGWEEREELLRRQLDALGRNPVSETARRYGLQGTQSFEEQLEQMQVRCAELQQKLEEAEALRITLKELTEEKVHLASQLDELQTVLSEQRETNKALEREIKKVHERLVEKEESHDAVKITLAEKEEMINNISDAIRSLEAQIKNLDRSVSETEKERDKLLQDNVKLIESVKALTEAVKKKEAERKAAQAALAQGLASASASSQRRRGRTSGGAGGPTPVSITGSLGLKPS</sequence>
<feature type="compositionally biased region" description="Basic and acidic residues" evidence="2">
    <location>
        <begin position="947"/>
        <end position="959"/>
    </location>
</feature>
<dbReference type="RefSeq" id="XP_067082840.1">
    <property type="nucleotide sequence ID" value="XM_067226739.1"/>
</dbReference>
<dbReference type="Proteomes" id="UP000195570">
    <property type="component" value="Unassembled WGS sequence"/>
</dbReference>
<feature type="region of interest" description="Disordered" evidence="2">
    <location>
        <begin position="438"/>
        <end position="468"/>
    </location>
</feature>
<feature type="coiled-coil region" evidence="1">
    <location>
        <begin position="1185"/>
        <end position="1233"/>
    </location>
</feature>
<feature type="coiled-coil region" evidence="1">
    <location>
        <begin position="367"/>
        <end position="394"/>
    </location>
</feature>
<feature type="region of interest" description="Disordered" evidence="2">
    <location>
        <begin position="121"/>
        <end position="165"/>
    </location>
</feature>
<feature type="compositionally biased region" description="Low complexity" evidence="2">
    <location>
        <begin position="1478"/>
        <end position="1493"/>
    </location>
</feature>
<evidence type="ECO:0000256" key="2">
    <source>
        <dbReference type="SAM" id="MobiDB-lite"/>
    </source>
</evidence>
<dbReference type="PANTHER" id="PTHR31580">
    <property type="entry name" value="FILAMENT-LIKE PLANT PROTEIN 4"/>
    <property type="match status" value="1"/>
</dbReference>
<feature type="region of interest" description="Disordered" evidence="2">
    <location>
        <begin position="1478"/>
        <end position="1521"/>
    </location>
</feature>
<evidence type="ECO:0000313" key="4">
    <source>
        <dbReference type="Proteomes" id="UP000195570"/>
    </source>
</evidence>
<accession>A0A1G4IIK7</accession>
<evidence type="ECO:0000313" key="3">
    <source>
        <dbReference type="EMBL" id="SCU72329.1"/>
    </source>
</evidence>
<keyword evidence="4" id="KW-1185">Reference proteome</keyword>
<dbReference type="PANTHER" id="PTHR31580:SF4">
    <property type="entry name" value="FILAMENT-LIKE PLANT PROTEIN 6"/>
    <property type="match status" value="1"/>
</dbReference>
<gene>
    <name evidence="3" type="ORF">TEOVI_000390500</name>
</gene>
<feature type="compositionally biased region" description="Acidic residues" evidence="2">
    <location>
        <begin position="962"/>
        <end position="974"/>
    </location>
</feature>
<dbReference type="GeneID" id="92377845"/>
<feature type="region of interest" description="Disordered" evidence="2">
    <location>
        <begin position="925"/>
        <end position="978"/>
    </location>
</feature>
<feature type="coiled-coil region" evidence="1">
    <location>
        <begin position="1109"/>
        <end position="1157"/>
    </location>
</feature>
<feature type="compositionally biased region" description="Basic and acidic residues" evidence="2">
    <location>
        <begin position="710"/>
        <end position="724"/>
    </location>
</feature>
<feature type="compositionally biased region" description="Basic and acidic residues" evidence="2">
    <location>
        <begin position="127"/>
        <end position="142"/>
    </location>
</feature>
<name>A0A1G4IIK7_TRYEQ</name>
<feature type="region of interest" description="Disordered" evidence="2">
    <location>
        <begin position="662"/>
        <end position="730"/>
    </location>
</feature>